<feature type="transmembrane region" description="Helical" evidence="5">
    <location>
        <begin position="97"/>
        <end position="116"/>
    </location>
</feature>
<dbReference type="Pfam" id="PF01758">
    <property type="entry name" value="SBF"/>
    <property type="match status" value="1"/>
</dbReference>
<dbReference type="EMBL" id="JAMDKS010000012">
    <property type="protein sequence ID" value="MEE6112907.1"/>
    <property type="molecule type" value="Genomic_DNA"/>
</dbReference>
<feature type="transmembrane region" description="Helical" evidence="5">
    <location>
        <begin position="42"/>
        <end position="59"/>
    </location>
</feature>
<keyword evidence="2 5" id="KW-0812">Transmembrane</keyword>
<evidence type="ECO:0000256" key="4">
    <source>
        <dbReference type="ARBA" id="ARBA00023136"/>
    </source>
</evidence>
<evidence type="ECO:0000256" key="2">
    <source>
        <dbReference type="ARBA" id="ARBA00022692"/>
    </source>
</evidence>
<keyword evidence="7" id="KW-1185">Reference proteome</keyword>
<feature type="transmembrane region" description="Helical" evidence="5">
    <location>
        <begin position="162"/>
        <end position="187"/>
    </location>
</feature>
<name>A0ABU7QQQ1_AVIPA</name>
<dbReference type="PANTHER" id="PTHR10361:SF28">
    <property type="entry name" value="P3 PROTEIN-RELATED"/>
    <property type="match status" value="1"/>
</dbReference>
<comment type="caution">
    <text evidence="6">The sequence shown here is derived from an EMBL/GenBank/DDBJ whole genome shotgun (WGS) entry which is preliminary data.</text>
</comment>
<evidence type="ECO:0000256" key="5">
    <source>
        <dbReference type="SAM" id="Phobius"/>
    </source>
</evidence>
<dbReference type="InterPro" id="IPR002657">
    <property type="entry name" value="BilAc:Na_symport/Acr3"/>
</dbReference>
<dbReference type="InterPro" id="IPR038770">
    <property type="entry name" value="Na+/solute_symporter_sf"/>
</dbReference>
<organism evidence="6 7">
    <name type="scientific">Avibacterium paragallinarum</name>
    <name type="common">Haemophilus gallinarum</name>
    <dbReference type="NCBI Taxonomy" id="728"/>
    <lineage>
        <taxon>Bacteria</taxon>
        <taxon>Pseudomonadati</taxon>
        <taxon>Pseudomonadota</taxon>
        <taxon>Gammaproteobacteria</taxon>
        <taxon>Pasteurellales</taxon>
        <taxon>Pasteurellaceae</taxon>
        <taxon>Avibacterium</taxon>
    </lineage>
</organism>
<dbReference type="PANTHER" id="PTHR10361">
    <property type="entry name" value="SODIUM-BILE ACID COTRANSPORTER"/>
    <property type="match status" value="1"/>
</dbReference>
<reference evidence="6 7" key="1">
    <citation type="journal article" date="2022" name="Front. Microbiol.">
        <title>Commensal bacteria contribute to the growth of multidrug-resistant Avibacterium paragallinarum in chickens.</title>
        <authorList>
            <person name="Zhu J."/>
            <person name="Chen Y."/>
            <person name="Wu Y."/>
            <person name="Wang Y."/>
            <person name="Zhu K."/>
        </authorList>
    </citation>
    <scope>NUCLEOTIDE SEQUENCE [LARGE SCALE GENOMIC DNA]</scope>
    <source>
        <strain evidence="6 7">AV12</strain>
    </source>
</reference>
<keyword evidence="4 5" id="KW-0472">Membrane</keyword>
<comment type="subcellular location">
    <subcellularLocation>
        <location evidence="1">Membrane</location>
        <topology evidence="1">Multi-pass membrane protein</topology>
    </subcellularLocation>
</comment>
<feature type="transmembrane region" description="Helical" evidence="5">
    <location>
        <begin position="199"/>
        <end position="220"/>
    </location>
</feature>
<dbReference type="Proteomes" id="UP001352533">
    <property type="component" value="Unassembled WGS sequence"/>
</dbReference>
<evidence type="ECO:0000313" key="7">
    <source>
        <dbReference type="Proteomes" id="UP001352533"/>
    </source>
</evidence>
<evidence type="ECO:0000256" key="1">
    <source>
        <dbReference type="ARBA" id="ARBA00004141"/>
    </source>
</evidence>
<proteinExistence type="predicted"/>
<protein>
    <submittedName>
        <fullName evidence="6">Bile acid:sodium symporter family protein</fullName>
    </submittedName>
</protein>
<evidence type="ECO:0000313" key="6">
    <source>
        <dbReference type="EMBL" id="MEE6112907.1"/>
    </source>
</evidence>
<feature type="transmembrane region" description="Helical" evidence="5">
    <location>
        <begin position="288"/>
        <end position="313"/>
    </location>
</feature>
<feature type="transmembrane region" description="Helical" evidence="5">
    <location>
        <begin position="128"/>
        <end position="150"/>
    </location>
</feature>
<accession>A0ABU7QQQ1</accession>
<feature type="transmembrane region" description="Helical" evidence="5">
    <location>
        <begin position="71"/>
        <end position="91"/>
    </location>
</feature>
<feature type="transmembrane region" description="Helical" evidence="5">
    <location>
        <begin position="226"/>
        <end position="245"/>
    </location>
</feature>
<dbReference type="Gene3D" id="1.20.1530.20">
    <property type="match status" value="1"/>
</dbReference>
<gene>
    <name evidence="6" type="ORF">M5S25_06820</name>
</gene>
<dbReference type="InterPro" id="IPR004710">
    <property type="entry name" value="Bilac:Na_transpt"/>
</dbReference>
<sequence length="329" mass="35715">MTMQFLKKLSFLLAKFTALFIIVLALITFYKPELFTWVKGDTQVFIISIIMLSMGMTLGKKDYQVLAQRPLDILIGTIVQYTVMPFMAIAIAKSFDLSPALTLGLVLVGSCPGGVASNIMAFLCKGDVAFSVGMTTVSTLLAPVMTPLLLNYLVGQSVEMNGWAMFKFMLLVTVLPVAVGSILNISLHRKQWFQDIKALMPGVAVINFAFIVGGVVALYGDYFLQSGLMILLCIVVHNLIGYALGYSSGKLFGMSLAKKKTISLEVGVQNAGLATGLSMKFFPTIPESAVVCAVACVWHSVAGTVYANFLLWVDKYRKSPTSLEPQNEA</sequence>
<keyword evidence="3 5" id="KW-1133">Transmembrane helix</keyword>
<evidence type="ECO:0000256" key="3">
    <source>
        <dbReference type="ARBA" id="ARBA00022989"/>
    </source>
</evidence>
<feature type="transmembrane region" description="Helical" evidence="5">
    <location>
        <begin position="12"/>
        <end position="30"/>
    </location>
</feature>
<dbReference type="RefSeq" id="WP_228516242.1">
    <property type="nucleotide sequence ID" value="NZ_JACEWB010000012.1"/>
</dbReference>